<dbReference type="OrthoDB" id="9767858at2"/>
<gene>
    <name evidence="2" type="ORF">C7444_102330</name>
</gene>
<evidence type="ECO:0000313" key="3">
    <source>
        <dbReference type="Proteomes" id="UP000247811"/>
    </source>
</evidence>
<dbReference type="GO" id="GO:0006281">
    <property type="term" value="P:DNA repair"/>
    <property type="evidence" value="ECO:0007669"/>
    <property type="project" value="InterPro"/>
</dbReference>
<organism evidence="2 3">
    <name type="scientific">Sphaerotilus hippei</name>
    <dbReference type="NCBI Taxonomy" id="744406"/>
    <lineage>
        <taxon>Bacteria</taxon>
        <taxon>Pseudomonadati</taxon>
        <taxon>Pseudomonadota</taxon>
        <taxon>Betaproteobacteria</taxon>
        <taxon>Burkholderiales</taxon>
        <taxon>Sphaerotilaceae</taxon>
        <taxon>Sphaerotilus</taxon>
    </lineage>
</organism>
<dbReference type="Pfam" id="PF04675">
    <property type="entry name" value="DNA_ligase_A_N"/>
    <property type="match status" value="1"/>
</dbReference>
<evidence type="ECO:0000313" key="2">
    <source>
        <dbReference type="EMBL" id="PXW98839.1"/>
    </source>
</evidence>
<dbReference type="AlphaFoldDB" id="A0A318HG67"/>
<sequence length="569" mass="61422">MHLFARLRAELDASAAPHHQQAALRAHLAAAEPADAAWALYLLAGGRTRRSLAPAALLRIARQASGLPGWLFDACHATVGEVAQTVALVWPDPPPAAAEGQGDRTEARAAPGLAVWMDERLPRLREQTEPEQQATLCRWWNELDLDGRLLLNRLVAGGLRPGVSPGLLQQAVAAHAGLDPTLVAQRLARHLQGPGRRPAAADLIALLAPPPAACAPTGQPYAFEAFPVLTPADTEAPDTRLGAPADWRADGTHDGLPVQVVRRAGQVWIWSPAQALVTTHHPDVAGQAMQLPDGTVLSGELLVWRPGAPAPESALLLQPRTRRPPGRRLLEQAPAMVLVHDLLELDGLDRRAQPLQQRLAALERLALPATWRRSAPIRFEHWAGLQQQRMDLRRHGMTGLLLRRGHPSAGDGPGRTWPADPMRATAVLVHAQADASGLTDCSFAVWSHRPTTSEQVRVVLEQIERREPAAPGALQLVTVAKVTEGLDEVRRREIQRVVKATTLERFGPVRSVRPGLVAELGFESIGPSARHRSGLAVAGARLLRLCGERSLLDLDTLDDLRALAGPGMD</sequence>
<dbReference type="EMBL" id="QJJS01000002">
    <property type="protein sequence ID" value="PXW98839.1"/>
    <property type="molecule type" value="Genomic_DNA"/>
</dbReference>
<evidence type="ECO:0000259" key="1">
    <source>
        <dbReference type="Pfam" id="PF04675"/>
    </source>
</evidence>
<keyword evidence="3" id="KW-1185">Reference proteome</keyword>
<protein>
    <submittedName>
        <fullName evidence="2">DNA ligase-1</fullName>
    </submittedName>
</protein>
<accession>A0A318HG67</accession>
<dbReference type="Gene3D" id="3.30.470.30">
    <property type="entry name" value="DNA ligase/mRNA capping enzyme"/>
    <property type="match status" value="1"/>
</dbReference>
<dbReference type="GO" id="GO:0003677">
    <property type="term" value="F:DNA binding"/>
    <property type="evidence" value="ECO:0007669"/>
    <property type="project" value="InterPro"/>
</dbReference>
<comment type="caution">
    <text evidence="2">The sequence shown here is derived from an EMBL/GenBank/DDBJ whole genome shotgun (WGS) entry which is preliminary data.</text>
</comment>
<proteinExistence type="predicted"/>
<dbReference type="GO" id="GO:0003910">
    <property type="term" value="F:DNA ligase (ATP) activity"/>
    <property type="evidence" value="ECO:0007669"/>
    <property type="project" value="InterPro"/>
</dbReference>
<dbReference type="GO" id="GO:0006310">
    <property type="term" value="P:DNA recombination"/>
    <property type="evidence" value="ECO:0007669"/>
    <property type="project" value="InterPro"/>
</dbReference>
<name>A0A318HG67_9BURK</name>
<feature type="domain" description="DNA ligase ATP-dependent N-terminal" evidence="1">
    <location>
        <begin position="2"/>
        <end position="173"/>
    </location>
</feature>
<dbReference type="SUPFAM" id="SSF56091">
    <property type="entry name" value="DNA ligase/mRNA capping enzyme, catalytic domain"/>
    <property type="match status" value="1"/>
</dbReference>
<dbReference type="RefSeq" id="WP_110399453.1">
    <property type="nucleotide sequence ID" value="NZ_QJJS01000002.1"/>
</dbReference>
<reference evidence="2 3" key="1">
    <citation type="submission" date="2018-05" db="EMBL/GenBank/DDBJ databases">
        <title>Genomic Encyclopedia of Type Strains, Phase IV (KMG-IV): sequencing the most valuable type-strain genomes for metagenomic binning, comparative biology and taxonomic classification.</title>
        <authorList>
            <person name="Goeker M."/>
        </authorList>
    </citation>
    <scope>NUCLEOTIDE SEQUENCE [LARGE SCALE GENOMIC DNA]</scope>
    <source>
        <strain evidence="2 3">DSM 566</strain>
    </source>
</reference>
<keyword evidence="2" id="KW-0436">Ligase</keyword>
<dbReference type="Gene3D" id="2.40.50.140">
    <property type="entry name" value="Nucleic acid-binding proteins"/>
    <property type="match status" value="1"/>
</dbReference>
<dbReference type="InterPro" id="IPR012308">
    <property type="entry name" value="DNA_ligase_ATP-dep_N"/>
</dbReference>
<dbReference type="InterPro" id="IPR012340">
    <property type="entry name" value="NA-bd_OB-fold"/>
</dbReference>
<dbReference type="SUPFAM" id="SSF50249">
    <property type="entry name" value="Nucleic acid-binding proteins"/>
    <property type="match status" value="1"/>
</dbReference>
<dbReference type="Proteomes" id="UP000247811">
    <property type="component" value="Unassembled WGS sequence"/>
</dbReference>